<dbReference type="EMBL" id="RQXU01000017">
    <property type="protein sequence ID" value="RRH85011.1"/>
    <property type="molecule type" value="Genomic_DNA"/>
</dbReference>
<dbReference type="RefSeq" id="WP_124960678.1">
    <property type="nucleotide sequence ID" value="NZ_RQXU01000017.1"/>
</dbReference>
<dbReference type="AlphaFoldDB" id="A0A3P3EFD1"/>
<dbReference type="Proteomes" id="UP000271590">
    <property type="component" value="Unassembled WGS sequence"/>
</dbReference>
<organism evidence="1 2">
    <name type="scientific">Variovorax beijingensis</name>
    <dbReference type="NCBI Taxonomy" id="2496117"/>
    <lineage>
        <taxon>Bacteria</taxon>
        <taxon>Pseudomonadati</taxon>
        <taxon>Pseudomonadota</taxon>
        <taxon>Betaproteobacteria</taxon>
        <taxon>Burkholderiales</taxon>
        <taxon>Comamonadaceae</taxon>
        <taxon>Variovorax</taxon>
    </lineage>
</organism>
<evidence type="ECO:0000313" key="2">
    <source>
        <dbReference type="Proteomes" id="UP000271590"/>
    </source>
</evidence>
<sequence>MTRKSTVLSKEAAVATLRELLHEAQFGSLNCMVLRVFRSDGGWEDLVLGGTEENRAKAQALWRDTSEPGFPVVRMALSAPVSAAALATGKAAELLAEAIEAAHRSKPNVTVWIEVTQPDMPPFVAEALDRLAGRGAGIVVTHATPAAMHCSHPPGGQLPPEFHARLAKASGAGAVWHPLAQEPVPGIGI</sequence>
<proteinExistence type="predicted"/>
<comment type="caution">
    <text evidence="1">The sequence shown here is derived from an EMBL/GenBank/DDBJ whole genome shotgun (WGS) entry which is preliminary data.</text>
</comment>
<gene>
    <name evidence="1" type="ORF">EH244_23170</name>
</gene>
<accession>A0A3P3EFD1</accession>
<name>A0A3P3EFD1_9BURK</name>
<evidence type="ECO:0000313" key="1">
    <source>
        <dbReference type="EMBL" id="RRH85011.1"/>
    </source>
</evidence>
<protein>
    <submittedName>
        <fullName evidence="1">Uncharacterized protein</fullName>
    </submittedName>
</protein>
<reference evidence="1 2" key="1">
    <citation type="submission" date="2018-11" db="EMBL/GenBank/DDBJ databases">
        <title>The genome of Variovorax sp T529.</title>
        <authorList>
            <person name="Gao J."/>
        </authorList>
    </citation>
    <scope>NUCLEOTIDE SEQUENCE [LARGE SCALE GENOMIC DNA]</scope>
    <source>
        <strain evidence="1 2">T529</strain>
    </source>
</reference>